<evidence type="ECO:0000256" key="5">
    <source>
        <dbReference type="ARBA" id="ARBA00022679"/>
    </source>
</evidence>
<dbReference type="PROSITE" id="PS51318">
    <property type="entry name" value="TAT"/>
    <property type="match status" value="1"/>
</dbReference>
<evidence type="ECO:0000256" key="8">
    <source>
        <dbReference type="ARBA" id="ARBA00048109"/>
    </source>
</evidence>
<evidence type="ECO:0000256" key="6">
    <source>
        <dbReference type="ARBA" id="ARBA00023315"/>
    </source>
</evidence>
<keyword evidence="9" id="KW-0378">Hydrolase</keyword>
<dbReference type="RefSeq" id="WP_343052225.1">
    <property type="nucleotide sequence ID" value="NZ_JACCBG010000001.1"/>
</dbReference>
<dbReference type="Proteomes" id="UP000535511">
    <property type="component" value="Unassembled WGS sequence"/>
</dbReference>
<dbReference type="Pfam" id="PF00756">
    <property type="entry name" value="Esterase"/>
    <property type="match status" value="1"/>
</dbReference>
<dbReference type="AlphaFoldDB" id="A0A7Y9EA21"/>
<keyword evidence="6" id="KW-0012">Acyltransferase</keyword>
<comment type="catalytic activity">
    <reaction evidence="8">
        <text>an acyl-CoA + a 1,2-diacyl-sn-glycerol = a triacyl-sn-glycerol + CoA</text>
        <dbReference type="Rhea" id="RHEA:10868"/>
        <dbReference type="ChEBI" id="CHEBI:17815"/>
        <dbReference type="ChEBI" id="CHEBI:57287"/>
        <dbReference type="ChEBI" id="CHEBI:58342"/>
        <dbReference type="ChEBI" id="CHEBI:64615"/>
        <dbReference type="EC" id="2.3.1.20"/>
    </reaction>
</comment>
<proteinExistence type="inferred from homology"/>
<evidence type="ECO:0000256" key="2">
    <source>
        <dbReference type="ARBA" id="ARBA00005874"/>
    </source>
</evidence>
<dbReference type="InterPro" id="IPR000801">
    <property type="entry name" value="Esterase-like"/>
</dbReference>
<dbReference type="InterPro" id="IPR050583">
    <property type="entry name" value="Mycobacterial_A85_antigen"/>
</dbReference>
<dbReference type="PANTHER" id="PTHR48098:SF1">
    <property type="entry name" value="DIACYLGLYCEROL ACYLTRANSFERASE_MYCOLYLTRANSFERASE AG85A"/>
    <property type="match status" value="1"/>
</dbReference>
<name>A0A7Y9EA21_9ACTN</name>
<sequence length="301" mass="31465">MSGSRPRPGLSRRGLLVAGGAVAGVAVAGALGVEEEVLPGRGWLHRTLGLDGPDGTVPDVPPGPLTSGSFVSPARLGQRVGWSIALPPDAPDHLPVAVVLHGRGGDHTSAFAPDYLALGSFLAAAVAAGSSPYALASVDGGEAYWHPRANGDDPQKMVLQEFLPLLTRHGLDTRRLGFLGWSMGGFGSLHLAGTLGARRVAGVAVMSPALWHDYADTAPGAYDDARDFAAVEVMTRRSDLDGIALRVDCGEEDPFYASTRDYVAGFAERPAGGFEPGDHDIGYWRRRAPREVAFLGRALAG</sequence>
<dbReference type="InterPro" id="IPR006311">
    <property type="entry name" value="TAT_signal"/>
</dbReference>
<reference evidence="9 10" key="1">
    <citation type="submission" date="2020-07" db="EMBL/GenBank/DDBJ databases">
        <title>Sequencing the genomes of 1000 actinobacteria strains.</title>
        <authorList>
            <person name="Klenk H.-P."/>
        </authorList>
    </citation>
    <scope>NUCLEOTIDE SEQUENCE [LARGE SCALE GENOMIC DNA]</scope>
    <source>
        <strain evidence="9 10">DSM 21350</strain>
    </source>
</reference>
<organism evidence="9 10">
    <name type="scientific">Nocardioides panaciterrulae</name>
    <dbReference type="NCBI Taxonomy" id="661492"/>
    <lineage>
        <taxon>Bacteria</taxon>
        <taxon>Bacillati</taxon>
        <taxon>Actinomycetota</taxon>
        <taxon>Actinomycetes</taxon>
        <taxon>Propionibacteriales</taxon>
        <taxon>Nocardioidaceae</taxon>
        <taxon>Nocardioides</taxon>
    </lineage>
</organism>
<dbReference type="EC" id="2.3.1.122" evidence="3"/>
<evidence type="ECO:0000313" key="10">
    <source>
        <dbReference type="Proteomes" id="UP000535511"/>
    </source>
</evidence>
<evidence type="ECO:0000256" key="4">
    <source>
        <dbReference type="ARBA" id="ARBA00013244"/>
    </source>
</evidence>
<dbReference type="Gene3D" id="3.40.50.1820">
    <property type="entry name" value="alpha/beta hydrolase"/>
    <property type="match status" value="1"/>
</dbReference>
<comment type="caution">
    <text evidence="9">The sequence shown here is derived from an EMBL/GenBank/DDBJ whole genome shotgun (WGS) entry which is preliminary data.</text>
</comment>
<dbReference type="InterPro" id="IPR029058">
    <property type="entry name" value="AB_hydrolase_fold"/>
</dbReference>
<keyword evidence="10" id="KW-1185">Reference proteome</keyword>
<evidence type="ECO:0000313" key="9">
    <source>
        <dbReference type="EMBL" id="NYD43685.1"/>
    </source>
</evidence>
<gene>
    <name evidence="9" type="ORF">BJZ21_003768</name>
</gene>
<evidence type="ECO:0000256" key="3">
    <source>
        <dbReference type="ARBA" id="ARBA00012820"/>
    </source>
</evidence>
<comment type="catalytic activity">
    <reaction evidence="1">
        <text>2 alpha,alpha'-trehalose 6-mycolate = alpha,alpha'-trehalose 6,6'-bismycolate + alpha,alpha-trehalose</text>
        <dbReference type="Rhea" id="RHEA:23472"/>
        <dbReference type="ChEBI" id="CHEBI:16551"/>
        <dbReference type="ChEBI" id="CHEBI:18195"/>
        <dbReference type="ChEBI" id="CHEBI:18234"/>
        <dbReference type="EC" id="2.3.1.122"/>
    </reaction>
</comment>
<dbReference type="GO" id="GO:0016787">
    <property type="term" value="F:hydrolase activity"/>
    <property type="evidence" value="ECO:0007669"/>
    <property type="project" value="UniProtKB-KW"/>
</dbReference>
<dbReference type="SUPFAM" id="SSF53474">
    <property type="entry name" value="alpha/beta-Hydrolases"/>
    <property type="match status" value="1"/>
</dbReference>
<evidence type="ECO:0000256" key="7">
    <source>
        <dbReference type="ARBA" id="ARBA00032572"/>
    </source>
</evidence>
<evidence type="ECO:0000256" key="1">
    <source>
        <dbReference type="ARBA" id="ARBA00000697"/>
    </source>
</evidence>
<accession>A0A7Y9EA21</accession>
<dbReference type="PANTHER" id="PTHR48098">
    <property type="entry name" value="ENTEROCHELIN ESTERASE-RELATED"/>
    <property type="match status" value="1"/>
</dbReference>
<dbReference type="GO" id="GO:0050348">
    <property type="term" value="F:trehalose O-mycolyltransferase activity"/>
    <property type="evidence" value="ECO:0007669"/>
    <property type="project" value="UniProtKB-EC"/>
</dbReference>
<dbReference type="GO" id="GO:0004144">
    <property type="term" value="F:diacylglycerol O-acyltransferase activity"/>
    <property type="evidence" value="ECO:0007669"/>
    <property type="project" value="UniProtKB-EC"/>
</dbReference>
<comment type="similarity">
    <text evidence="2">Belongs to the mycobacterial A85 antigen family.</text>
</comment>
<protein>
    <recommendedName>
        <fullName evidence="7">Acyl-CoA:diacylglycerol acyltransferase</fullName>
        <ecNumber evidence="3">2.3.1.122</ecNumber>
        <ecNumber evidence="4">2.3.1.20</ecNumber>
    </recommendedName>
</protein>
<keyword evidence="5" id="KW-0808">Transferase</keyword>
<dbReference type="EMBL" id="JACCBG010000001">
    <property type="protein sequence ID" value="NYD43685.1"/>
    <property type="molecule type" value="Genomic_DNA"/>
</dbReference>
<dbReference type="EC" id="2.3.1.20" evidence="4"/>